<name>A0A067C5T2_SAPPC</name>
<sequence>MPQCCLYKPADERNPTATIDGIEMASQPLSPNTLTALTTKYAGRVPTDDVILRDVYATADYVEDSCLLGRLGIGHACNEYGLMFDMTLAHFAIDLTGDASTLTPTTQPPPHTFATVVYFFPSTCVGGAVTIAHGHRTTTFEALDGCFLSFYSTCDVAVAPITSGHRSFAVYYAAYILDDYDSDHSYGPTPKFAPPPLPSIQELQSAAHHFDPQGYHGVAIGLETRSLMPTFDTLMGHDKAVVDRLLAADVFDIALVRAGDNGNSKDILLLPGTFHPLCKTPALVQEVYHQTPIHEVAADINKIKSPGCCLLVWPKANRVRMLGYDRTVGLLRANVDGDVVDDLGYGSLHSIFEAAFRFFYPRPWINYTGNPEQTTLAMASLLYDHGDLRLIETFLDVHDSWADDATMVSWLLAVLRRFGASRIEYKLRTADVSISFVAQLVSLATAGDKLAQTIACDCIPVWWPRMMHHLTHGYCAKKDELGHLFDIEMYMLAQPMCMAASTHLRQHLPDVLVRKVATYLAPPLTSLLDTAQVHKCLISSLLAVVGRLAMYVALAVKRLRSGAERANCCNGHALYLALQTVGTPAFATADADVQTRRWGHKFKDECAGIDKSSLTAMQLLVLDKYIREDDEPCFNR</sequence>
<dbReference type="RefSeq" id="XP_012207355.1">
    <property type="nucleotide sequence ID" value="XM_012351965.1"/>
</dbReference>
<protein>
    <submittedName>
        <fullName evidence="1">Uncharacterized protein</fullName>
    </submittedName>
</protein>
<gene>
    <name evidence="1" type="ORF">SPRG_13095</name>
</gene>
<organism evidence="1 2">
    <name type="scientific">Saprolegnia parasitica (strain CBS 223.65)</name>
    <dbReference type="NCBI Taxonomy" id="695850"/>
    <lineage>
        <taxon>Eukaryota</taxon>
        <taxon>Sar</taxon>
        <taxon>Stramenopiles</taxon>
        <taxon>Oomycota</taxon>
        <taxon>Saprolegniomycetes</taxon>
        <taxon>Saprolegniales</taxon>
        <taxon>Saprolegniaceae</taxon>
        <taxon>Saprolegnia</taxon>
    </lineage>
</organism>
<dbReference type="EMBL" id="KK583278">
    <property type="protein sequence ID" value="KDO21911.1"/>
    <property type="molecule type" value="Genomic_DNA"/>
</dbReference>
<dbReference type="VEuPathDB" id="FungiDB:SPRG_13095"/>
<keyword evidence="2" id="KW-1185">Reference proteome</keyword>
<reference evidence="1 2" key="1">
    <citation type="journal article" date="2013" name="PLoS Genet.">
        <title>Distinctive expansion of potential virulence genes in the genome of the oomycete fish pathogen Saprolegnia parasitica.</title>
        <authorList>
            <person name="Jiang R.H."/>
            <person name="de Bruijn I."/>
            <person name="Haas B.J."/>
            <person name="Belmonte R."/>
            <person name="Lobach L."/>
            <person name="Christie J."/>
            <person name="van den Ackerveken G."/>
            <person name="Bottin A."/>
            <person name="Bulone V."/>
            <person name="Diaz-Moreno S.M."/>
            <person name="Dumas B."/>
            <person name="Fan L."/>
            <person name="Gaulin E."/>
            <person name="Govers F."/>
            <person name="Grenville-Briggs L.J."/>
            <person name="Horner N.R."/>
            <person name="Levin J.Z."/>
            <person name="Mammella M."/>
            <person name="Meijer H.J."/>
            <person name="Morris P."/>
            <person name="Nusbaum C."/>
            <person name="Oome S."/>
            <person name="Phillips A.J."/>
            <person name="van Rooyen D."/>
            <person name="Rzeszutek E."/>
            <person name="Saraiva M."/>
            <person name="Secombes C.J."/>
            <person name="Seidl M.F."/>
            <person name="Snel B."/>
            <person name="Stassen J.H."/>
            <person name="Sykes S."/>
            <person name="Tripathy S."/>
            <person name="van den Berg H."/>
            <person name="Vega-Arreguin J.C."/>
            <person name="Wawra S."/>
            <person name="Young S.K."/>
            <person name="Zeng Q."/>
            <person name="Dieguez-Uribeondo J."/>
            <person name="Russ C."/>
            <person name="Tyler B.M."/>
            <person name="van West P."/>
        </authorList>
    </citation>
    <scope>NUCLEOTIDE SEQUENCE [LARGE SCALE GENOMIC DNA]</scope>
    <source>
        <strain evidence="1 2">CBS 223.65</strain>
    </source>
</reference>
<evidence type="ECO:0000313" key="2">
    <source>
        <dbReference type="Proteomes" id="UP000030745"/>
    </source>
</evidence>
<accession>A0A067C5T2</accession>
<proteinExistence type="predicted"/>
<evidence type="ECO:0000313" key="1">
    <source>
        <dbReference type="EMBL" id="KDO21911.1"/>
    </source>
</evidence>
<dbReference type="Proteomes" id="UP000030745">
    <property type="component" value="Unassembled WGS sequence"/>
</dbReference>
<dbReference type="AlphaFoldDB" id="A0A067C5T2"/>
<dbReference type="GeneID" id="24134997"/>
<dbReference type="KEGG" id="spar:SPRG_13095"/>